<dbReference type="Gene3D" id="1.20.140.10">
    <property type="entry name" value="Butyryl-CoA Dehydrogenase, subunit A, domain 3"/>
    <property type="match status" value="1"/>
</dbReference>
<dbReference type="PROSITE" id="PS00073">
    <property type="entry name" value="ACYL_COA_DH_2"/>
    <property type="match status" value="1"/>
</dbReference>
<dbReference type="SUPFAM" id="SSF56645">
    <property type="entry name" value="Acyl-CoA dehydrogenase NM domain-like"/>
    <property type="match status" value="1"/>
</dbReference>
<evidence type="ECO:0000256" key="4">
    <source>
        <dbReference type="ARBA" id="ARBA00022827"/>
    </source>
</evidence>
<feature type="domain" description="Acyl-CoA dehydrogenase/oxidase N-terminal" evidence="8">
    <location>
        <begin position="7"/>
        <end position="116"/>
    </location>
</feature>
<evidence type="ECO:0000256" key="3">
    <source>
        <dbReference type="ARBA" id="ARBA00022630"/>
    </source>
</evidence>
<comment type="cofactor">
    <cofactor evidence="1">
        <name>FAD</name>
        <dbReference type="ChEBI" id="CHEBI:57692"/>
    </cofactor>
</comment>
<dbReference type="EMBL" id="VSSQ01022484">
    <property type="protein sequence ID" value="MPM68825.1"/>
    <property type="molecule type" value="Genomic_DNA"/>
</dbReference>
<keyword evidence="3" id="KW-0285">Flavoprotein</keyword>
<dbReference type="InterPro" id="IPR009100">
    <property type="entry name" value="AcylCoA_DH/oxidase_NM_dom_sf"/>
</dbReference>
<dbReference type="FunFam" id="1.20.140.10:FF:000011">
    <property type="entry name" value="Medium-chain specific acyl-CoA dehydrogenase, mitochondrial"/>
    <property type="match status" value="1"/>
</dbReference>
<dbReference type="GO" id="GO:0003995">
    <property type="term" value="F:acyl-CoA dehydrogenase activity"/>
    <property type="evidence" value="ECO:0007669"/>
    <property type="project" value="InterPro"/>
</dbReference>
<dbReference type="InterPro" id="IPR037069">
    <property type="entry name" value="AcylCoA_DH/ox_N_sf"/>
</dbReference>
<dbReference type="FunFam" id="2.40.110.10:FF:000009">
    <property type="entry name" value="Acyl-CoA dehydrogenase"/>
    <property type="match status" value="1"/>
</dbReference>
<evidence type="ECO:0000259" key="8">
    <source>
        <dbReference type="Pfam" id="PF02771"/>
    </source>
</evidence>
<evidence type="ECO:0000256" key="5">
    <source>
        <dbReference type="ARBA" id="ARBA00023002"/>
    </source>
</evidence>
<dbReference type="PROSITE" id="PS00072">
    <property type="entry name" value="ACYL_COA_DH_1"/>
    <property type="match status" value="1"/>
</dbReference>
<sequence>MAYILDEDGKALVADVKNFCDKEVKEQCKEYDVTGEWPKEIYDKAIELGYHMLEIPEEYGGLGLDKITVAAMYEEMANADAGFATTFAASQLAIKPVLIAGNEEQKQKCCDLIVNGGFGAFGLTEPNAGSDPGAGKTSAVKDGDEYILNGRKCFITNAPVADFFIITALTDKTKGLKGMSAFVIYKGTPGLSTTNHENNMGIRTSITSDVVLEDVRIPASQRLGEEGTGFATAMKTLDIARTVVACAAVGIAQRALDEGVAYTKTRTQFGRPVAKNQGLQFKMADMAIEIEAARQLVAHSFTLMQMDLPYAKESAIAKCFAGDIAVKCAVEGIQLFGGYGYSREYPVEKLLRDAKIFQIFEGSNEIQRVVIANNILGRF</sequence>
<dbReference type="GO" id="GO:0050660">
    <property type="term" value="F:flavin adenine dinucleotide binding"/>
    <property type="evidence" value="ECO:0007669"/>
    <property type="project" value="InterPro"/>
</dbReference>
<dbReference type="InterPro" id="IPR006089">
    <property type="entry name" value="Acyl-CoA_DH_CS"/>
</dbReference>
<dbReference type="Gene3D" id="2.40.110.10">
    <property type="entry name" value="Butyryl-CoA Dehydrogenase, subunit A, domain 2"/>
    <property type="match status" value="1"/>
</dbReference>
<dbReference type="InterPro" id="IPR009075">
    <property type="entry name" value="AcylCo_DH/oxidase_C"/>
</dbReference>
<dbReference type="PANTHER" id="PTHR43884">
    <property type="entry name" value="ACYL-COA DEHYDROGENASE"/>
    <property type="match status" value="1"/>
</dbReference>
<name>A0A645BU17_9ZZZZ</name>
<dbReference type="EC" id="1.3.99.-" evidence="9"/>
<dbReference type="PANTHER" id="PTHR43884:SF12">
    <property type="entry name" value="ISOVALERYL-COA DEHYDROGENASE, MITOCHONDRIAL-RELATED"/>
    <property type="match status" value="1"/>
</dbReference>
<dbReference type="Pfam" id="PF02771">
    <property type="entry name" value="Acyl-CoA_dh_N"/>
    <property type="match status" value="1"/>
</dbReference>
<evidence type="ECO:0000256" key="1">
    <source>
        <dbReference type="ARBA" id="ARBA00001974"/>
    </source>
</evidence>
<dbReference type="Pfam" id="PF00441">
    <property type="entry name" value="Acyl-CoA_dh_1"/>
    <property type="match status" value="1"/>
</dbReference>
<evidence type="ECO:0000256" key="2">
    <source>
        <dbReference type="ARBA" id="ARBA00009347"/>
    </source>
</evidence>
<dbReference type="Pfam" id="PF02770">
    <property type="entry name" value="Acyl-CoA_dh_M"/>
    <property type="match status" value="1"/>
</dbReference>
<evidence type="ECO:0000313" key="9">
    <source>
        <dbReference type="EMBL" id="MPM68825.1"/>
    </source>
</evidence>
<reference evidence="9" key="1">
    <citation type="submission" date="2019-08" db="EMBL/GenBank/DDBJ databases">
        <authorList>
            <person name="Kucharzyk K."/>
            <person name="Murdoch R.W."/>
            <person name="Higgins S."/>
            <person name="Loffler F."/>
        </authorList>
    </citation>
    <scope>NUCLEOTIDE SEQUENCE</scope>
</reference>
<evidence type="ECO:0000259" key="7">
    <source>
        <dbReference type="Pfam" id="PF02770"/>
    </source>
</evidence>
<keyword evidence="4" id="KW-0274">FAD</keyword>
<dbReference type="InterPro" id="IPR006091">
    <property type="entry name" value="Acyl-CoA_Oxase/DH_mid-dom"/>
</dbReference>
<protein>
    <submittedName>
        <fullName evidence="9">Acyl-CoA dehydrogenase</fullName>
        <ecNumber evidence="9">1.3.99.-</ecNumber>
    </submittedName>
</protein>
<dbReference type="InterPro" id="IPR013786">
    <property type="entry name" value="AcylCoA_DH/ox_N"/>
</dbReference>
<dbReference type="InterPro" id="IPR036250">
    <property type="entry name" value="AcylCo_DH-like_C"/>
</dbReference>
<accession>A0A645BU17</accession>
<comment type="caution">
    <text evidence="9">The sequence shown here is derived from an EMBL/GenBank/DDBJ whole genome shotgun (WGS) entry which is preliminary data.</text>
</comment>
<evidence type="ECO:0000259" key="6">
    <source>
        <dbReference type="Pfam" id="PF00441"/>
    </source>
</evidence>
<dbReference type="Gene3D" id="1.10.540.10">
    <property type="entry name" value="Acyl-CoA dehydrogenase/oxidase, N-terminal domain"/>
    <property type="match status" value="1"/>
</dbReference>
<feature type="domain" description="Acyl-CoA dehydrogenase/oxidase C-terminal" evidence="6">
    <location>
        <begin position="227"/>
        <end position="375"/>
    </location>
</feature>
<comment type="similarity">
    <text evidence="2">Belongs to the acyl-CoA dehydrogenase family.</text>
</comment>
<proteinExistence type="inferred from homology"/>
<feature type="domain" description="Acyl-CoA oxidase/dehydrogenase middle" evidence="7">
    <location>
        <begin position="120"/>
        <end position="215"/>
    </location>
</feature>
<gene>
    <name evidence="9" type="primary">acdA_18</name>
    <name evidence="9" type="ORF">SDC9_115759</name>
</gene>
<keyword evidence="5 9" id="KW-0560">Oxidoreductase</keyword>
<dbReference type="InterPro" id="IPR046373">
    <property type="entry name" value="Acyl-CoA_Oxase/DH_mid-dom_sf"/>
</dbReference>
<dbReference type="PIRSF" id="PIRSF016578">
    <property type="entry name" value="HsaA"/>
    <property type="match status" value="1"/>
</dbReference>
<dbReference type="AlphaFoldDB" id="A0A645BU17"/>
<dbReference type="SUPFAM" id="SSF47203">
    <property type="entry name" value="Acyl-CoA dehydrogenase C-terminal domain-like"/>
    <property type="match status" value="1"/>
</dbReference>
<organism evidence="9">
    <name type="scientific">bioreactor metagenome</name>
    <dbReference type="NCBI Taxonomy" id="1076179"/>
    <lineage>
        <taxon>unclassified sequences</taxon>
        <taxon>metagenomes</taxon>
        <taxon>ecological metagenomes</taxon>
    </lineage>
</organism>